<evidence type="ECO:0000313" key="2">
    <source>
        <dbReference type="EMBL" id="CAH1221678.1"/>
    </source>
</evidence>
<keyword evidence="3" id="KW-1185">Reference proteome</keyword>
<reference evidence="2" key="1">
    <citation type="submission" date="2022-01" db="EMBL/GenBank/DDBJ databases">
        <authorList>
            <person name="Criscuolo A."/>
        </authorList>
    </citation>
    <scope>NUCLEOTIDE SEQUENCE</scope>
    <source>
        <strain evidence="2">CIP111892</strain>
    </source>
</reference>
<keyword evidence="1" id="KW-1133">Transmembrane helix</keyword>
<comment type="caution">
    <text evidence="2">The sequence shown here is derived from an EMBL/GenBank/DDBJ whole genome shotgun (WGS) entry which is preliminary data.</text>
</comment>
<evidence type="ECO:0000256" key="1">
    <source>
        <dbReference type="SAM" id="Phobius"/>
    </source>
</evidence>
<organism evidence="2 3">
    <name type="scientific">Paenibacillus auburnensis</name>
    <dbReference type="NCBI Taxonomy" id="2905649"/>
    <lineage>
        <taxon>Bacteria</taxon>
        <taxon>Bacillati</taxon>
        <taxon>Bacillota</taxon>
        <taxon>Bacilli</taxon>
        <taxon>Bacillales</taxon>
        <taxon>Paenibacillaceae</taxon>
        <taxon>Paenibacillus</taxon>
    </lineage>
</organism>
<feature type="transmembrane region" description="Helical" evidence="1">
    <location>
        <begin position="6"/>
        <end position="25"/>
    </location>
</feature>
<keyword evidence="1" id="KW-0472">Membrane</keyword>
<name>A0ABM9CTC1_9BACL</name>
<dbReference type="Proteomes" id="UP000838324">
    <property type="component" value="Unassembled WGS sequence"/>
</dbReference>
<keyword evidence="1" id="KW-0812">Transmembrane</keyword>
<accession>A0ABM9CTC1</accession>
<gene>
    <name evidence="2" type="ORF">PAECIP111892_05014</name>
</gene>
<protein>
    <submittedName>
        <fullName evidence="2">Uncharacterized protein</fullName>
    </submittedName>
</protein>
<dbReference type="EMBL" id="CAKMMG010000011">
    <property type="protein sequence ID" value="CAH1221678.1"/>
    <property type="molecule type" value="Genomic_DNA"/>
</dbReference>
<sequence>MEVPGMLLITGTFFAQVSGGIHWVFGGSRKL</sequence>
<evidence type="ECO:0000313" key="3">
    <source>
        <dbReference type="Proteomes" id="UP000838324"/>
    </source>
</evidence>
<proteinExistence type="predicted"/>